<gene>
    <name evidence="2" type="ORF">EKD02_04550</name>
</gene>
<dbReference type="Pfam" id="PF13338">
    <property type="entry name" value="AbiEi_4"/>
    <property type="match status" value="1"/>
</dbReference>
<reference evidence="2 3" key="1">
    <citation type="submission" date="2018-12" db="EMBL/GenBank/DDBJ databases">
        <authorList>
            <person name="Lunina O.N."/>
            <person name="Grouzdev D.S."/>
            <person name="Gorlenko V.M."/>
            <person name="Savvichev A.S."/>
        </authorList>
    </citation>
    <scope>NUCLEOTIDE SEQUENCE [LARGE SCALE GENOMIC DNA]</scope>
    <source>
        <strain evidence="2 3">BrKhr-17</strain>
    </source>
</reference>
<dbReference type="InterPro" id="IPR025159">
    <property type="entry name" value="AbiEi_N"/>
</dbReference>
<organism evidence="2 3">
    <name type="scientific">Chlorobium phaeovibrioides</name>
    <dbReference type="NCBI Taxonomy" id="1094"/>
    <lineage>
        <taxon>Bacteria</taxon>
        <taxon>Pseudomonadati</taxon>
        <taxon>Chlorobiota</taxon>
        <taxon>Chlorobiia</taxon>
        <taxon>Chlorobiales</taxon>
        <taxon>Chlorobiaceae</taxon>
        <taxon>Chlorobium/Pelodictyon group</taxon>
        <taxon>Chlorobium</taxon>
    </lineage>
</organism>
<dbReference type="RefSeq" id="WP_126384006.1">
    <property type="nucleotide sequence ID" value="NZ_RXYK01000005.1"/>
</dbReference>
<comment type="caution">
    <text evidence="2">The sequence shown here is derived from an EMBL/GenBank/DDBJ whole genome shotgun (WGS) entry which is preliminary data.</text>
</comment>
<sequence length="272" mass="29954">MMVQASLSAVPKGKKALLARLVAAGGDVIAIDDAVAVLGMSRKAAVQQLSRWREQGWLSRVGPGRYVPVPLESLGKAQVLDDPWVLVPELFAPAYIGGRTAAEHWDLTEQIFTDIVVLSARRVGRKELSAHGARFLLTHVPEGHLFGLRPVWRHRTRIMVSDVPRTIVDMLALPEIGGGVQHVADCLQSYLAHPDRDDGALLEYALRLGNGAVFKRLGFLLEGNPLAGQLPREAHLRMTQGLAKLDPGAPCPKVVSRWRLRVPEHWLKRGER</sequence>
<name>A0A432AUR1_CHLPH</name>
<feature type="domain" description="AbiEi antitoxin N-terminal" evidence="1">
    <location>
        <begin position="18"/>
        <end position="67"/>
    </location>
</feature>
<protein>
    <recommendedName>
        <fullName evidence="1">AbiEi antitoxin N-terminal domain-containing protein</fullName>
    </recommendedName>
</protein>
<dbReference type="AlphaFoldDB" id="A0A432AUR1"/>
<evidence type="ECO:0000313" key="3">
    <source>
        <dbReference type="Proteomes" id="UP000279908"/>
    </source>
</evidence>
<evidence type="ECO:0000313" key="2">
    <source>
        <dbReference type="EMBL" id="RTY38362.1"/>
    </source>
</evidence>
<accession>A0A432AUR1</accession>
<dbReference type="EMBL" id="RXYK01000005">
    <property type="protein sequence ID" value="RTY38362.1"/>
    <property type="molecule type" value="Genomic_DNA"/>
</dbReference>
<evidence type="ECO:0000259" key="1">
    <source>
        <dbReference type="Pfam" id="PF13338"/>
    </source>
</evidence>
<proteinExistence type="predicted"/>
<dbReference type="Proteomes" id="UP000279908">
    <property type="component" value="Unassembled WGS sequence"/>
</dbReference>